<dbReference type="STRING" id="1081109.A0A166UWC2"/>
<sequence>MVLMDHVFAHSYNNPFVAEYKPPTTSHCGHGFAGFYRVILNLTIVSEGKQFDRLGHMWLGDIEIWRTSTAEPKPHPGIRWTFWKDSSPYLALWEKPQKLIFDLGNLINEEYTGSFNATLTATYSSHVHFDPTVPQPADQILPISAGRAQDNQGSQWNYPRGNAEAALEFPKDVAHAVVTIAATGQGDEEFWWTNVPDSGVDTFGKPPLLGRGSFREVRLSIDGRTAGLSWPFPTVFTGGISPPLHRPIVGLQAFDLREHEIDITPWLGVLCDGKKHTFGLKVVGADEAPANDYWVLSAKAFLWKHPQGLAATGNAPNVSLSEPNYDARQNATRNKFLRYDQTVSRELSVSGVVEWGQSSVPHIWHQRFEMRNQGFLTDSGLSQNVTADYRGYDAAWMEDPSPHFAWPPHYSVNYSYPISLSTKQGAPNAQYSLTLDAELTQQMHLEVHGDAVLPDGLNSLYWLQELLRPTVGVFVNTVKSGKAFYWQKLGGELSGGFGHSSQDFASGLLERESGILSREKAKKSPLYTRVVSAVNDTITGDREWQYGTEHESNAADGKAVPQDNQLNTFAPRFIGGTRRQKLRPDSVSVLTTEHGKNTKNRQARGRQSPMGPMFKENRL</sequence>
<gene>
    <name evidence="3" type="ORF">AAL_00504</name>
</gene>
<feature type="region of interest" description="Disordered" evidence="1">
    <location>
        <begin position="580"/>
        <end position="619"/>
    </location>
</feature>
<dbReference type="AlphaFoldDB" id="A0A166UWC2"/>
<name>A0A166UWC2_9HYPO</name>
<evidence type="ECO:0000259" key="2">
    <source>
        <dbReference type="Pfam" id="PF12222"/>
    </source>
</evidence>
<dbReference type="PANTHER" id="PTHR31104">
    <property type="entry name" value="PEPTIDE-N4-(N-ACETYL-BETA-GLUCOSAMINYL)ASPARAGINE AMIDASE A PROTEIN"/>
    <property type="match status" value="1"/>
</dbReference>
<dbReference type="Pfam" id="PF25156">
    <property type="entry name" value="PNGase_A_C"/>
    <property type="match status" value="1"/>
</dbReference>
<proteinExistence type="predicted"/>
<dbReference type="Proteomes" id="UP000078544">
    <property type="component" value="Unassembled WGS sequence"/>
</dbReference>
<dbReference type="OrthoDB" id="1612078at2759"/>
<organism evidence="3 4">
    <name type="scientific">Moelleriella libera RCEF 2490</name>
    <dbReference type="NCBI Taxonomy" id="1081109"/>
    <lineage>
        <taxon>Eukaryota</taxon>
        <taxon>Fungi</taxon>
        <taxon>Dikarya</taxon>
        <taxon>Ascomycota</taxon>
        <taxon>Pezizomycotina</taxon>
        <taxon>Sordariomycetes</taxon>
        <taxon>Hypocreomycetidae</taxon>
        <taxon>Hypocreales</taxon>
        <taxon>Clavicipitaceae</taxon>
        <taxon>Moelleriella</taxon>
    </lineage>
</organism>
<reference evidence="3 4" key="1">
    <citation type="journal article" date="2016" name="Genome Biol. Evol.">
        <title>Divergent and convergent evolution of fungal pathogenicity.</title>
        <authorList>
            <person name="Shang Y."/>
            <person name="Xiao G."/>
            <person name="Zheng P."/>
            <person name="Cen K."/>
            <person name="Zhan S."/>
            <person name="Wang C."/>
        </authorList>
    </citation>
    <scope>NUCLEOTIDE SEQUENCE [LARGE SCALE GENOMIC DNA]</scope>
    <source>
        <strain evidence="3 4">RCEF 2490</strain>
    </source>
</reference>
<feature type="domain" description="Peptide N-acetyl-beta-D-glucosaminyl asparaginase amidase A N-terminal" evidence="2">
    <location>
        <begin position="2"/>
        <end position="313"/>
    </location>
</feature>
<protein>
    <submittedName>
        <fullName evidence="3">Peptide-N4-(N-acetyl-beta-glucosaminyl)asparagine amidase A</fullName>
    </submittedName>
</protein>
<evidence type="ECO:0000313" key="4">
    <source>
        <dbReference type="Proteomes" id="UP000078544"/>
    </source>
</evidence>
<dbReference type="Pfam" id="PF12222">
    <property type="entry name" value="PNGaseA"/>
    <property type="match status" value="1"/>
</dbReference>
<dbReference type="InterPro" id="IPR021102">
    <property type="entry name" value="PNGase_A"/>
</dbReference>
<dbReference type="EMBL" id="AZGY01000001">
    <property type="protein sequence ID" value="OAA33039.1"/>
    <property type="molecule type" value="Genomic_DNA"/>
</dbReference>
<evidence type="ECO:0000313" key="3">
    <source>
        <dbReference type="EMBL" id="OAA33039.1"/>
    </source>
</evidence>
<comment type="caution">
    <text evidence="3">The sequence shown here is derived from an EMBL/GenBank/DDBJ whole genome shotgun (WGS) entry which is preliminary data.</text>
</comment>
<accession>A0A166UWC2</accession>
<dbReference type="InterPro" id="IPR056948">
    <property type="entry name" value="PNGaseA_N"/>
</dbReference>
<evidence type="ECO:0000256" key="1">
    <source>
        <dbReference type="SAM" id="MobiDB-lite"/>
    </source>
</evidence>
<keyword evidence="4" id="KW-1185">Reference proteome</keyword>